<name>A0A7G2CCQ7_9TRYP</name>
<dbReference type="GO" id="GO:0016020">
    <property type="term" value="C:membrane"/>
    <property type="evidence" value="ECO:0007669"/>
    <property type="project" value="UniProtKB-SubCell"/>
</dbReference>
<feature type="transmembrane region" description="Helical" evidence="5">
    <location>
        <begin position="161"/>
        <end position="186"/>
    </location>
</feature>
<keyword evidence="7" id="KW-1185">Reference proteome</keyword>
<accession>A0A7G2CCQ7</accession>
<dbReference type="PANTHER" id="PTHR13285:SF18">
    <property type="entry name" value="PROTEIN-CYSTEINE N-PALMITOYLTRANSFERASE RASP"/>
    <property type="match status" value="1"/>
</dbReference>
<dbReference type="EMBL" id="LR877153">
    <property type="protein sequence ID" value="CAD2217606.1"/>
    <property type="molecule type" value="Genomic_DNA"/>
</dbReference>
<evidence type="ECO:0000256" key="4">
    <source>
        <dbReference type="ARBA" id="ARBA00023136"/>
    </source>
</evidence>
<keyword evidence="3 5" id="KW-1133">Transmembrane helix</keyword>
<evidence type="ECO:0000313" key="7">
    <source>
        <dbReference type="Proteomes" id="UP000515908"/>
    </source>
</evidence>
<dbReference type="InterPro" id="IPR004299">
    <property type="entry name" value="MBOAT_fam"/>
</dbReference>
<dbReference type="OrthoDB" id="261651at2759"/>
<evidence type="ECO:0000313" key="6">
    <source>
        <dbReference type="EMBL" id="CAD2217606.1"/>
    </source>
</evidence>
<dbReference type="AlphaFoldDB" id="A0A7G2CCQ7"/>
<evidence type="ECO:0000256" key="2">
    <source>
        <dbReference type="ARBA" id="ARBA00022692"/>
    </source>
</evidence>
<reference evidence="6 7" key="1">
    <citation type="submission" date="2020-08" db="EMBL/GenBank/DDBJ databases">
        <authorList>
            <person name="Newling K."/>
            <person name="Davey J."/>
            <person name="Forrester S."/>
        </authorList>
    </citation>
    <scope>NUCLEOTIDE SEQUENCE [LARGE SCALE GENOMIC DNA]</scope>
    <source>
        <strain evidence="7">Crithidia deanei Carvalho (ATCC PRA-265)</strain>
    </source>
</reference>
<keyword evidence="2 5" id="KW-0812">Transmembrane</keyword>
<gene>
    <name evidence="6" type="ORF">ADEAN_000508400</name>
</gene>
<dbReference type="PANTHER" id="PTHR13285">
    <property type="entry name" value="ACYLTRANSFERASE"/>
    <property type="match status" value="1"/>
</dbReference>
<dbReference type="InterPro" id="IPR051085">
    <property type="entry name" value="MB_O-acyltransferase"/>
</dbReference>
<evidence type="ECO:0000256" key="3">
    <source>
        <dbReference type="ARBA" id="ARBA00022989"/>
    </source>
</evidence>
<dbReference type="Pfam" id="PF03062">
    <property type="entry name" value="MBOAT"/>
    <property type="match status" value="1"/>
</dbReference>
<keyword evidence="4 5" id="KW-0472">Membrane</keyword>
<protein>
    <submittedName>
        <fullName evidence="6">MBOAT, membrane-bound O-acyltransferase family, putative</fullName>
    </submittedName>
</protein>
<evidence type="ECO:0000256" key="5">
    <source>
        <dbReference type="SAM" id="Phobius"/>
    </source>
</evidence>
<comment type="subcellular location">
    <subcellularLocation>
        <location evidence="1">Membrane</location>
        <topology evidence="1">Multi-pass membrane protein</topology>
    </subcellularLocation>
</comment>
<organism evidence="6 7">
    <name type="scientific">Angomonas deanei</name>
    <dbReference type="NCBI Taxonomy" id="59799"/>
    <lineage>
        <taxon>Eukaryota</taxon>
        <taxon>Discoba</taxon>
        <taxon>Euglenozoa</taxon>
        <taxon>Kinetoplastea</taxon>
        <taxon>Metakinetoplastina</taxon>
        <taxon>Trypanosomatida</taxon>
        <taxon>Trypanosomatidae</taxon>
        <taxon>Strigomonadinae</taxon>
        <taxon>Angomonas</taxon>
    </lineage>
</organism>
<dbReference type="GO" id="GO:0016746">
    <property type="term" value="F:acyltransferase activity"/>
    <property type="evidence" value="ECO:0007669"/>
    <property type="project" value="UniProtKB-KW"/>
</dbReference>
<dbReference type="VEuPathDB" id="TriTrypDB:ADEAN_000508400"/>
<proteinExistence type="predicted"/>
<keyword evidence="6" id="KW-0808">Transferase</keyword>
<keyword evidence="6" id="KW-0012">Acyltransferase</keyword>
<evidence type="ECO:0000256" key="1">
    <source>
        <dbReference type="ARBA" id="ARBA00004141"/>
    </source>
</evidence>
<dbReference type="Proteomes" id="UP000515908">
    <property type="component" value="Chromosome 09"/>
</dbReference>
<dbReference type="GO" id="GO:0005783">
    <property type="term" value="C:endoplasmic reticulum"/>
    <property type="evidence" value="ECO:0007669"/>
    <property type="project" value="TreeGrafter"/>
</dbReference>
<sequence length="194" mass="23314">MVERCEGFERVRWIQKLVPSSSYIYSQLFHVKRKPLFPYYIRWTVVYRMSVLRLIAFNYDSWEAHHYMQSSRERAMQKHLTTCVDCAELRKDGEGGRLPEVCRCYKLRTDYPRETSEYNLLFYFAYVLFPPLYIAGPMMSYNAFVSYLHTPTTLSRSWKFILTYTVRIIVIEFLHLALLHTLYVCATTTWPTFF</sequence>
<feature type="transmembrane region" description="Helical" evidence="5">
    <location>
        <begin position="120"/>
        <end position="141"/>
    </location>
</feature>